<keyword evidence="1" id="KW-0547">Nucleotide-binding</keyword>
<feature type="compositionally biased region" description="Acidic residues" evidence="3">
    <location>
        <begin position="132"/>
        <end position="142"/>
    </location>
</feature>
<sequence length="142" mass="16594">MTTNYPEKLDSALIRPGRVDKKVQFRLADKDMATDLFYIVYKESEDDVLEEGERSKVNETVERLAKDFVAKVPKSEFSPAEIMSFLVAHKHSAQMALDNVQEWMDRTREEKIKAKRTETWVQSESERGSSREEEDEEEEDDD</sequence>
<proteinExistence type="predicted"/>
<dbReference type="SUPFAM" id="SSF52540">
    <property type="entry name" value="P-loop containing nucleoside triphosphate hydrolases"/>
    <property type="match status" value="1"/>
</dbReference>
<protein>
    <recommendedName>
        <fullName evidence="4">Mitochondrial chaperone BCS1-like ATPase lid domain-containing protein</fullName>
    </recommendedName>
</protein>
<reference evidence="5 6" key="1">
    <citation type="submission" date="2024-01" db="EMBL/GenBank/DDBJ databases">
        <authorList>
            <person name="Allen C."/>
            <person name="Tagirdzhanova G."/>
        </authorList>
    </citation>
    <scope>NUCLEOTIDE SEQUENCE [LARGE SCALE GENOMIC DNA]</scope>
</reference>
<feature type="compositionally biased region" description="Basic and acidic residues" evidence="3">
    <location>
        <begin position="111"/>
        <end position="131"/>
    </location>
</feature>
<organism evidence="5 6">
    <name type="scientific">Sporothrix bragantina</name>
    <dbReference type="NCBI Taxonomy" id="671064"/>
    <lineage>
        <taxon>Eukaryota</taxon>
        <taxon>Fungi</taxon>
        <taxon>Dikarya</taxon>
        <taxon>Ascomycota</taxon>
        <taxon>Pezizomycotina</taxon>
        <taxon>Sordariomycetes</taxon>
        <taxon>Sordariomycetidae</taxon>
        <taxon>Ophiostomatales</taxon>
        <taxon>Ophiostomataceae</taxon>
        <taxon>Sporothrix</taxon>
    </lineage>
</organism>
<feature type="domain" description="Mitochondrial chaperone BCS1-like ATPase lid" evidence="4">
    <location>
        <begin position="35"/>
        <end position="102"/>
    </location>
</feature>
<evidence type="ECO:0000259" key="4">
    <source>
        <dbReference type="Pfam" id="PF25426"/>
    </source>
</evidence>
<evidence type="ECO:0000256" key="3">
    <source>
        <dbReference type="SAM" id="MobiDB-lite"/>
    </source>
</evidence>
<keyword evidence="2" id="KW-0067">ATP-binding</keyword>
<dbReference type="Gene3D" id="1.10.8.60">
    <property type="match status" value="1"/>
</dbReference>
<dbReference type="Pfam" id="PF25426">
    <property type="entry name" value="AAA_lid_BCS1"/>
    <property type="match status" value="1"/>
</dbReference>
<dbReference type="InterPro" id="IPR027417">
    <property type="entry name" value="P-loop_NTPase"/>
</dbReference>
<gene>
    <name evidence="5" type="ORF">SBRCBS47491_002123</name>
</gene>
<evidence type="ECO:0000313" key="6">
    <source>
        <dbReference type="Proteomes" id="UP001642406"/>
    </source>
</evidence>
<dbReference type="EMBL" id="CAWUHC010000012">
    <property type="protein sequence ID" value="CAK7214379.1"/>
    <property type="molecule type" value="Genomic_DNA"/>
</dbReference>
<dbReference type="InterPro" id="IPR057495">
    <property type="entry name" value="AAA_lid_BCS1"/>
</dbReference>
<evidence type="ECO:0000256" key="1">
    <source>
        <dbReference type="ARBA" id="ARBA00022741"/>
    </source>
</evidence>
<dbReference type="Gene3D" id="3.40.50.300">
    <property type="entry name" value="P-loop containing nucleotide triphosphate hydrolases"/>
    <property type="match status" value="1"/>
</dbReference>
<keyword evidence="6" id="KW-1185">Reference proteome</keyword>
<evidence type="ECO:0000256" key="2">
    <source>
        <dbReference type="ARBA" id="ARBA00022840"/>
    </source>
</evidence>
<dbReference type="Proteomes" id="UP001642406">
    <property type="component" value="Unassembled WGS sequence"/>
</dbReference>
<accession>A0ABP0B4Y0</accession>
<evidence type="ECO:0000313" key="5">
    <source>
        <dbReference type="EMBL" id="CAK7214379.1"/>
    </source>
</evidence>
<name>A0ABP0B4Y0_9PEZI</name>
<comment type="caution">
    <text evidence="5">The sequence shown here is derived from an EMBL/GenBank/DDBJ whole genome shotgun (WGS) entry which is preliminary data.</text>
</comment>
<feature type="region of interest" description="Disordered" evidence="3">
    <location>
        <begin position="111"/>
        <end position="142"/>
    </location>
</feature>